<evidence type="ECO:0000256" key="6">
    <source>
        <dbReference type="ARBA" id="ARBA00022989"/>
    </source>
</evidence>
<proteinExistence type="inferred from homology"/>
<dbReference type="PANTHER" id="PTHR30269">
    <property type="entry name" value="TRANSMEMBRANE PROTEIN YFCA"/>
    <property type="match status" value="1"/>
</dbReference>
<name>A0A1H8L7K8_9RHOB</name>
<dbReference type="PANTHER" id="PTHR30269:SF32">
    <property type="entry name" value="MEMBRANE TRANSPORTER PROTEIN-RELATED"/>
    <property type="match status" value="1"/>
</dbReference>
<dbReference type="RefSeq" id="WP_090614893.1">
    <property type="nucleotide sequence ID" value="NZ_CP067124.1"/>
</dbReference>
<comment type="subcellular location">
    <subcellularLocation>
        <location evidence="1 8">Cell membrane</location>
        <topology evidence="1 8">Multi-pass membrane protein</topology>
    </subcellularLocation>
</comment>
<feature type="transmembrane region" description="Helical" evidence="8">
    <location>
        <begin position="78"/>
        <end position="96"/>
    </location>
</feature>
<evidence type="ECO:0000256" key="4">
    <source>
        <dbReference type="ARBA" id="ARBA00022475"/>
    </source>
</evidence>
<comment type="similarity">
    <text evidence="2 8">Belongs to the 4-toluene sulfonate uptake permease (TSUP) (TC 2.A.102) family.</text>
</comment>
<evidence type="ECO:0000256" key="5">
    <source>
        <dbReference type="ARBA" id="ARBA00022692"/>
    </source>
</evidence>
<dbReference type="STRING" id="34002.SAMN04489859_102840"/>
<dbReference type="InterPro" id="IPR002781">
    <property type="entry name" value="TM_pro_TauE-like"/>
</dbReference>
<evidence type="ECO:0000256" key="2">
    <source>
        <dbReference type="ARBA" id="ARBA00009142"/>
    </source>
</evidence>
<dbReference type="EMBL" id="FODE01000028">
    <property type="protein sequence ID" value="SEO01200.1"/>
    <property type="molecule type" value="Genomic_DNA"/>
</dbReference>
<dbReference type="OrthoDB" id="9800873at2"/>
<keyword evidence="5 8" id="KW-0812">Transmembrane</keyword>
<keyword evidence="4 8" id="KW-1003">Cell membrane</keyword>
<dbReference type="Proteomes" id="UP000199054">
    <property type="component" value="Unassembled WGS sequence"/>
</dbReference>
<keyword evidence="6 8" id="KW-1133">Transmembrane helix</keyword>
<evidence type="ECO:0000313" key="10">
    <source>
        <dbReference type="Proteomes" id="UP000199054"/>
    </source>
</evidence>
<dbReference type="Pfam" id="PF01925">
    <property type="entry name" value="TauE"/>
    <property type="match status" value="1"/>
</dbReference>
<keyword evidence="10" id="KW-1185">Reference proteome</keyword>
<protein>
    <recommendedName>
        <fullName evidence="8">Probable membrane transporter protein</fullName>
    </recommendedName>
</protein>
<keyword evidence="7 8" id="KW-0472">Membrane</keyword>
<dbReference type="InterPro" id="IPR052017">
    <property type="entry name" value="TSUP"/>
</dbReference>
<feature type="transmembrane region" description="Helical" evidence="8">
    <location>
        <begin position="103"/>
        <end position="121"/>
    </location>
</feature>
<feature type="transmembrane region" description="Helical" evidence="8">
    <location>
        <begin position="6"/>
        <end position="26"/>
    </location>
</feature>
<feature type="transmembrane region" description="Helical" evidence="8">
    <location>
        <begin position="38"/>
        <end position="58"/>
    </location>
</feature>
<evidence type="ECO:0000256" key="3">
    <source>
        <dbReference type="ARBA" id="ARBA00022448"/>
    </source>
</evidence>
<accession>A0A1H8L7K8</accession>
<feature type="transmembrane region" description="Helical" evidence="8">
    <location>
        <begin position="141"/>
        <end position="162"/>
    </location>
</feature>
<keyword evidence="3" id="KW-0813">Transport</keyword>
<gene>
    <name evidence="9" type="ORF">SAMN04489859_102840</name>
</gene>
<sequence length="254" mass="27518">MFGLEPWQFWAAMAITAFSGFVKGAIGFAMPMVMMSAFGSIMPATTALAALILPVLFTNIQQGLRQGPQAARESVVRFRWHIGMVIVFMLISAGFATRIPQWLMYLLLGVPIIAFAGWQLAGWPLQLPVHRQRRAEIVSGAVGGLYGGVSGIWGPPLIVYLLSIGIGKAEQVRVQGVVFLIGAVVLTVAHLYSGVLNAQTLPLSALLCLPAFAGMQAGFRLQDRLDLGQFRRWTLVLLVLTGGNLVRRALEIGF</sequence>
<evidence type="ECO:0000313" key="9">
    <source>
        <dbReference type="EMBL" id="SEO01200.1"/>
    </source>
</evidence>
<dbReference type="AlphaFoldDB" id="A0A1H8L7K8"/>
<reference evidence="9 10" key="1">
    <citation type="submission" date="2016-10" db="EMBL/GenBank/DDBJ databases">
        <authorList>
            <person name="de Groot N.N."/>
        </authorList>
    </citation>
    <scope>NUCLEOTIDE SEQUENCE [LARGE SCALE GENOMIC DNA]</scope>
    <source>
        <strain evidence="9 10">DSM 8512</strain>
    </source>
</reference>
<evidence type="ECO:0000256" key="8">
    <source>
        <dbReference type="RuleBase" id="RU363041"/>
    </source>
</evidence>
<feature type="transmembrane region" description="Helical" evidence="8">
    <location>
        <begin position="174"/>
        <end position="195"/>
    </location>
</feature>
<organism evidence="9 10">
    <name type="scientific">Paracoccus alcaliphilus</name>
    <dbReference type="NCBI Taxonomy" id="34002"/>
    <lineage>
        <taxon>Bacteria</taxon>
        <taxon>Pseudomonadati</taxon>
        <taxon>Pseudomonadota</taxon>
        <taxon>Alphaproteobacteria</taxon>
        <taxon>Rhodobacterales</taxon>
        <taxon>Paracoccaceae</taxon>
        <taxon>Paracoccus</taxon>
    </lineage>
</organism>
<evidence type="ECO:0000256" key="7">
    <source>
        <dbReference type="ARBA" id="ARBA00023136"/>
    </source>
</evidence>
<evidence type="ECO:0000256" key="1">
    <source>
        <dbReference type="ARBA" id="ARBA00004651"/>
    </source>
</evidence>
<dbReference type="GO" id="GO:0005886">
    <property type="term" value="C:plasma membrane"/>
    <property type="evidence" value="ECO:0007669"/>
    <property type="project" value="UniProtKB-SubCell"/>
</dbReference>